<organism evidence="2 3">
    <name type="scientific">Micromonospora auratinigra</name>
    <dbReference type="NCBI Taxonomy" id="261654"/>
    <lineage>
        <taxon>Bacteria</taxon>
        <taxon>Bacillati</taxon>
        <taxon>Actinomycetota</taxon>
        <taxon>Actinomycetes</taxon>
        <taxon>Micromonosporales</taxon>
        <taxon>Micromonosporaceae</taxon>
        <taxon>Micromonospora</taxon>
    </lineage>
</organism>
<evidence type="ECO:0000313" key="2">
    <source>
        <dbReference type="EMBL" id="SBT51982.1"/>
    </source>
</evidence>
<proteinExistence type="predicted"/>
<accession>A0A1A9A686</accession>
<reference evidence="3" key="1">
    <citation type="submission" date="2016-06" db="EMBL/GenBank/DDBJ databases">
        <authorList>
            <person name="Varghese N."/>
            <person name="Submissions Spin"/>
        </authorList>
    </citation>
    <scope>NUCLEOTIDE SEQUENCE [LARGE SCALE GENOMIC DNA]</scope>
    <source>
        <strain evidence="3">DSM 44815</strain>
    </source>
</reference>
<dbReference type="EMBL" id="LT594323">
    <property type="protein sequence ID" value="SBT51982.1"/>
    <property type="molecule type" value="Genomic_DNA"/>
</dbReference>
<evidence type="ECO:0000256" key="1">
    <source>
        <dbReference type="SAM" id="MobiDB-lite"/>
    </source>
</evidence>
<dbReference type="Proteomes" id="UP000199385">
    <property type="component" value="Chromosome I"/>
</dbReference>
<protein>
    <submittedName>
        <fullName evidence="2">Uncharacterized protein</fullName>
    </submittedName>
</protein>
<name>A0A1A9A686_9ACTN</name>
<feature type="region of interest" description="Disordered" evidence="1">
    <location>
        <begin position="1"/>
        <end position="25"/>
    </location>
</feature>
<evidence type="ECO:0000313" key="3">
    <source>
        <dbReference type="Proteomes" id="UP000199385"/>
    </source>
</evidence>
<gene>
    <name evidence="2" type="ORF">GA0070611_5438</name>
</gene>
<dbReference type="PATRIC" id="fig|261654.4.peg.5511"/>
<sequence>MSGPSAPIEQAENAPEWTTDPNDVSDLPYRAPWGQVYDLYLDAWLDAWELHTDQEETRREWRRLLDEADVVGR</sequence>
<dbReference type="AlphaFoldDB" id="A0A1A9A686"/>
<keyword evidence="3" id="KW-1185">Reference proteome</keyword>